<dbReference type="Pfam" id="PF14106">
    <property type="entry name" value="DUF4279"/>
    <property type="match status" value="1"/>
</dbReference>
<evidence type="ECO:0008006" key="3">
    <source>
        <dbReference type="Google" id="ProtNLM"/>
    </source>
</evidence>
<dbReference type="Proteomes" id="UP001041814">
    <property type="component" value="Unassembled WGS sequence"/>
</dbReference>
<comment type="caution">
    <text evidence="1">The sequence shown here is derived from an EMBL/GenBank/DDBJ whole genome shotgun (WGS) entry which is preliminary data.</text>
</comment>
<evidence type="ECO:0000313" key="2">
    <source>
        <dbReference type="Proteomes" id="UP001041814"/>
    </source>
</evidence>
<keyword evidence="2" id="KW-1185">Reference proteome</keyword>
<proteinExistence type="predicted"/>
<dbReference type="EMBL" id="NRRU01000174">
    <property type="protein sequence ID" value="MBK1715895.1"/>
    <property type="molecule type" value="Genomic_DNA"/>
</dbReference>
<reference evidence="1" key="1">
    <citation type="submission" date="2017-08" db="EMBL/GenBank/DDBJ databases">
        <authorList>
            <person name="Imhoff J.F."/>
            <person name="Rahn T."/>
            <person name="Kuenzel S."/>
            <person name="Neulinger S.C."/>
        </authorList>
    </citation>
    <scope>NUCLEOTIDE SEQUENCE</scope>
    <source>
        <strain evidence="1">IM 151</strain>
    </source>
</reference>
<dbReference type="InterPro" id="IPR025459">
    <property type="entry name" value="DUF4279"/>
</dbReference>
<gene>
    <name evidence="1" type="ORF">CKO43_24415</name>
</gene>
<protein>
    <recommendedName>
        <fullName evidence="3">DUF4279 domain-containing protein</fullName>
    </recommendedName>
</protein>
<evidence type="ECO:0000313" key="1">
    <source>
        <dbReference type="EMBL" id="MBK1715895.1"/>
    </source>
</evidence>
<reference evidence="1" key="2">
    <citation type="journal article" date="2020" name="Microorganisms">
        <title>Osmotic Adaptation and Compatible Solute Biosynthesis of Phototrophic Bacteria as Revealed from Genome Analyses.</title>
        <authorList>
            <person name="Imhoff J.F."/>
            <person name="Rahn T."/>
            <person name="Kunzel S."/>
            <person name="Keller A."/>
            <person name="Neulinger S.C."/>
        </authorList>
    </citation>
    <scope>NUCLEOTIDE SEQUENCE</scope>
    <source>
        <strain evidence="1">IM 151</strain>
    </source>
</reference>
<name>A0ABS1E366_RUBGE</name>
<dbReference type="RefSeq" id="WP_200232251.1">
    <property type="nucleotide sequence ID" value="NZ_NRRT01000126.1"/>
</dbReference>
<accession>A0ABS1E366</accession>
<sequence length="151" mass="16723">MAKSAVSIRVCGGDLEPDEITAALGSAPSMSYRKGDLISPGRSAAVWKYGMWILKASESEPADFEKQVDQLLSTLTLDFSVWRSLGQRYQVDLFCGFFMDHRNQGFTLAVPTLSALVVRGIEPGFEIYAPTPEEEAEYWAKQEGTAHKEPE</sequence>
<organism evidence="1 2">
    <name type="scientific">Rubrivivax gelatinosus</name>
    <name type="common">Rhodocyclus gelatinosus</name>
    <name type="synonym">Rhodopseudomonas gelatinosa</name>
    <dbReference type="NCBI Taxonomy" id="28068"/>
    <lineage>
        <taxon>Bacteria</taxon>
        <taxon>Pseudomonadati</taxon>
        <taxon>Pseudomonadota</taxon>
        <taxon>Betaproteobacteria</taxon>
        <taxon>Burkholderiales</taxon>
        <taxon>Sphaerotilaceae</taxon>
        <taxon>Rubrivivax</taxon>
    </lineage>
</organism>